<organism evidence="2 3">
    <name type="scientific">Bordetella genomosp. 7</name>
    <dbReference type="NCBI Taxonomy" id="1416805"/>
    <lineage>
        <taxon>Bacteria</taxon>
        <taxon>Pseudomonadati</taxon>
        <taxon>Pseudomonadota</taxon>
        <taxon>Betaproteobacteria</taxon>
        <taxon>Burkholderiales</taxon>
        <taxon>Alcaligenaceae</taxon>
        <taxon>Bordetella</taxon>
    </lineage>
</organism>
<evidence type="ECO:0000259" key="1">
    <source>
        <dbReference type="Pfam" id="PF04230"/>
    </source>
</evidence>
<keyword evidence="3" id="KW-1185">Reference proteome</keyword>
<evidence type="ECO:0000313" key="3">
    <source>
        <dbReference type="Proteomes" id="UP000216947"/>
    </source>
</evidence>
<feature type="domain" description="Polysaccharide pyruvyl transferase" evidence="1">
    <location>
        <begin position="15"/>
        <end position="295"/>
    </location>
</feature>
<evidence type="ECO:0000313" key="2">
    <source>
        <dbReference type="EMBL" id="OZI16548.1"/>
    </source>
</evidence>
<protein>
    <recommendedName>
        <fullName evidence="1">Polysaccharide pyruvyl transferase domain-containing protein</fullName>
    </recommendedName>
</protein>
<dbReference type="RefSeq" id="WP_094797574.1">
    <property type="nucleotide sequence ID" value="NZ_NEVK01000008.1"/>
</dbReference>
<reference evidence="3" key="1">
    <citation type="submission" date="2017-05" db="EMBL/GenBank/DDBJ databases">
        <title>Complete and WGS of Bordetella genogroups.</title>
        <authorList>
            <person name="Spilker T."/>
            <person name="Lipuma J."/>
        </authorList>
    </citation>
    <scope>NUCLEOTIDE SEQUENCE [LARGE SCALE GENOMIC DNA]</scope>
    <source>
        <strain evidence="3">AU18089</strain>
    </source>
</reference>
<proteinExistence type="predicted"/>
<dbReference type="AlphaFoldDB" id="A0A261QUS8"/>
<sequence length="382" mass="42597">MGPNRYVLLTGSRNNAGDFLIKHRAMALLRALRPDRELIDRNAWEPIADDELDEINSAKAIILLGGPSFQSGMYPGIYALTSDLRRLQAPIIAMGVGWKSPLGEWQDTHRYPLSAQTRQLLDRVRDSGYLSSVRDYHTLNAAAAAGYDNFLMTGCPAYYSLPHLNTPVQFNATPRKVAFSTGVAMAVSPGMAAQTREIITSLAERYGNDVLEVAFHHSLSDHYVSAYGRASPLFDAQQRMASWLESQRIRYQDISGSAEKLIAYYGDCDLHVGFRVHAHIFMSSVSRPSVLLSEDGRGKATRLVAGGVVLDAYLGHRRSVQDRVLRKLRLSRQGSYIPAPGLAQDIVRVCDYELREGVRFSSVRANIDRHYPVMQRFVAQLP</sequence>
<name>A0A261QUS8_9BORD</name>
<gene>
    <name evidence="2" type="ORF">CAL19_17880</name>
</gene>
<dbReference type="EMBL" id="NEVK01000008">
    <property type="protein sequence ID" value="OZI16548.1"/>
    <property type="molecule type" value="Genomic_DNA"/>
</dbReference>
<dbReference type="Proteomes" id="UP000216947">
    <property type="component" value="Unassembled WGS sequence"/>
</dbReference>
<accession>A0A261QUS8</accession>
<dbReference type="Pfam" id="PF04230">
    <property type="entry name" value="PS_pyruv_trans"/>
    <property type="match status" value="1"/>
</dbReference>
<comment type="caution">
    <text evidence="2">The sequence shown here is derived from an EMBL/GenBank/DDBJ whole genome shotgun (WGS) entry which is preliminary data.</text>
</comment>
<dbReference type="InterPro" id="IPR007345">
    <property type="entry name" value="Polysacch_pyruvyl_Trfase"/>
</dbReference>